<evidence type="ECO:0000256" key="4">
    <source>
        <dbReference type="ARBA" id="ARBA00022692"/>
    </source>
</evidence>
<dbReference type="InterPro" id="IPR050366">
    <property type="entry name" value="BP-dependent_transpt_permease"/>
</dbReference>
<evidence type="ECO:0000256" key="3">
    <source>
        <dbReference type="ARBA" id="ARBA00022475"/>
    </source>
</evidence>
<dbReference type="STRING" id="394193.SAMN04489732_102522"/>
<sequence>MSDILSPGGPPVPAAASRTLWHALRRDRWAQASAVIIVLIVVAAVAAPLLALIEGQDPYTYHTELLNPSNGAGAGALGGISGSHWFGVEPLTGRDLFAIVTYGARTSFLIGVAATAVSVVLGVLLGASAGYVGGWWDSVVSRVTDVLLGFPQLIFMISLGAVAPAAIPRPLLLITVIGLFGWPRVARVVRAQTLSLRGRDFVRAARALGAGGAHVFRRELLPNLWAPIIVLGTVTIPANIGFEAALSFLGVGIPPPTPSWGRSISDAINWVQSDPMFLIFPGAALFLATLAFNMLGDGLRDALDPKTAVRR</sequence>
<dbReference type="InterPro" id="IPR000515">
    <property type="entry name" value="MetI-like"/>
</dbReference>
<comment type="subcellular location">
    <subcellularLocation>
        <location evidence="1 7">Cell membrane</location>
        <topology evidence="1 7">Multi-pass membrane protein</topology>
    </subcellularLocation>
</comment>
<name>A0A1H8TBI5_9PSEU</name>
<feature type="transmembrane region" description="Helical" evidence="7">
    <location>
        <begin position="224"/>
        <end position="253"/>
    </location>
</feature>
<evidence type="ECO:0000256" key="2">
    <source>
        <dbReference type="ARBA" id="ARBA00022448"/>
    </source>
</evidence>
<dbReference type="GO" id="GO:0005886">
    <property type="term" value="C:plasma membrane"/>
    <property type="evidence" value="ECO:0007669"/>
    <property type="project" value="UniProtKB-SubCell"/>
</dbReference>
<dbReference type="EMBL" id="FOEF01000002">
    <property type="protein sequence ID" value="SEO88175.1"/>
    <property type="molecule type" value="Genomic_DNA"/>
</dbReference>
<dbReference type="InterPro" id="IPR035906">
    <property type="entry name" value="MetI-like_sf"/>
</dbReference>
<proteinExistence type="inferred from homology"/>
<evidence type="ECO:0000256" key="1">
    <source>
        <dbReference type="ARBA" id="ARBA00004651"/>
    </source>
</evidence>
<evidence type="ECO:0000313" key="9">
    <source>
        <dbReference type="EMBL" id="SEO88175.1"/>
    </source>
</evidence>
<keyword evidence="3" id="KW-1003">Cell membrane</keyword>
<feature type="transmembrane region" description="Helical" evidence="7">
    <location>
        <begin position="29"/>
        <end position="53"/>
    </location>
</feature>
<dbReference type="Pfam" id="PF12911">
    <property type="entry name" value="OppC_N"/>
    <property type="match status" value="1"/>
</dbReference>
<dbReference type="PROSITE" id="PS50928">
    <property type="entry name" value="ABC_TM1"/>
    <property type="match status" value="1"/>
</dbReference>
<evidence type="ECO:0000256" key="7">
    <source>
        <dbReference type="RuleBase" id="RU363032"/>
    </source>
</evidence>
<comment type="similarity">
    <text evidence="7">Belongs to the binding-protein-dependent transport system permease family.</text>
</comment>
<dbReference type="Proteomes" id="UP000198582">
    <property type="component" value="Unassembled WGS sequence"/>
</dbReference>
<dbReference type="SUPFAM" id="SSF161098">
    <property type="entry name" value="MetI-like"/>
    <property type="match status" value="1"/>
</dbReference>
<organism evidence="9 10">
    <name type="scientific">Amycolatopsis saalfeldensis</name>
    <dbReference type="NCBI Taxonomy" id="394193"/>
    <lineage>
        <taxon>Bacteria</taxon>
        <taxon>Bacillati</taxon>
        <taxon>Actinomycetota</taxon>
        <taxon>Actinomycetes</taxon>
        <taxon>Pseudonocardiales</taxon>
        <taxon>Pseudonocardiaceae</taxon>
        <taxon>Amycolatopsis</taxon>
    </lineage>
</organism>
<reference evidence="9 10" key="1">
    <citation type="submission" date="2016-10" db="EMBL/GenBank/DDBJ databases">
        <authorList>
            <person name="de Groot N.N."/>
        </authorList>
    </citation>
    <scope>NUCLEOTIDE SEQUENCE [LARGE SCALE GENOMIC DNA]</scope>
    <source>
        <strain evidence="9 10">DSM 44993</strain>
    </source>
</reference>
<protein>
    <submittedName>
        <fullName evidence="9">Peptide/nickel transport system permease protein</fullName>
    </submittedName>
</protein>
<evidence type="ECO:0000256" key="5">
    <source>
        <dbReference type="ARBA" id="ARBA00022989"/>
    </source>
</evidence>
<keyword evidence="5 7" id="KW-1133">Transmembrane helix</keyword>
<dbReference type="InterPro" id="IPR025966">
    <property type="entry name" value="OppC_N"/>
</dbReference>
<accession>A0A1H8TBI5</accession>
<dbReference type="AlphaFoldDB" id="A0A1H8TBI5"/>
<gene>
    <name evidence="9" type="ORF">SAMN04489732_102522</name>
</gene>
<dbReference type="PANTHER" id="PTHR43386">
    <property type="entry name" value="OLIGOPEPTIDE TRANSPORT SYSTEM PERMEASE PROTEIN APPC"/>
    <property type="match status" value="1"/>
</dbReference>
<evidence type="ECO:0000256" key="6">
    <source>
        <dbReference type="ARBA" id="ARBA00023136"/>
    </source>
</evidence>
<feature type="domain" description="ABC transmembrane type-1" evidence="8">
    <location>
        <begin position="104"/>
        <end position="296"/>
    </location>
</feature>
<keyword evidence="4 7" id="KW-0812">Transmembrane</keyword>
<evidence type="ECO:0000313" key="10">
    <source>
        <dbReference type="Proteomes" id="UP000198582"/>
    </source>
</evidence>
<dbReference type="Gene3D" id="1.10.3720.10">
    <property type="entry name" value="MetI-like"/>
    <property type="match status" value="1"/>
</dbReference>
<feature type="transmembrane region" description="Helical" evidence="7">
    <location>
        <begin position="108"/>
        <end position="133"/>
    </location>
</feature>
<feature type="transmembrane region" description="Helical" evidence="7">
    <location>
        <begin position="153"/>
        <end position="182"/>
    </location>
</feature>
<dbReference type="GO" id="GO:0055085">
    <property type="term" value="P:transmembrane transport"/>
    <property type="evidence" value="ECO:0007669"/>
    <property type="project" value="InterPro"/>
</dbReference>
<keyword evidence="10" id="KW-1185">Reference proteome</keyword>
<dbReference type="Pfam" id="PF00528">
    <property type="entry name" value="BPD_transp_1"/>
    <property type="match status" value="1"/>
</dbReference>
<dbReference type="RefSeq" id="WP_091614175.1">
    <property type="nucleotide sequence ID" value="NZ_FOEF01000002.1"/>
</dbReference>
<evidence type="ECO:0000259" key="8">
    <source>
        <dbReference type="PROSITE" id="PS50928"/>
    </source>
</evidence>
<dbReference type="OrthoDB" id="9812701at2"/>
<keyword evidence="2 7" id="KW-0813">Transport</keyword>
<dbReference type="PANTHER" id="PTHR43386:SF1">
    <property type="entry name" value="D,D-DIPEPTIDE TRANSPORT SYSTEM PERMEASE PROTEIN DDPC-RELATED"/>
    <property type="match status" value="1"/>
</dbReference>
<dbReference type="CDD" id="cd06261">
    <property type="entry name" value="TM_PBP2"/>
    <property type="match status" value="1"/>
</dbReference>
<feature type="transmembrane region" description="Helical" evidence="7">
    <location>
        <begin position="276"/>
        <end position="296"/>
    </location>
</feature>
<keyword evidence="6 7" id="KW-0472">Membrane</keyword>